<reference evidence="1" key="1">
    <citation type="journal article" date="2021" name="Proc. Natl. Acad. Sci. U.S.A.">
        <title>A Catalog of Tens of Thousands of Viruses from Human Metagenomes Reveals Hidden Associations with Chronic Diseases.</title>
        <authorList>
            <person name="Tisza M.J."/>
            <person name="Buck C.B."/>
        </authorList>
    </citation>
    <scope>NUCLEOTIDE SEQUENCE</scope>
    <source>
        <strain evidence="1">CtXt06</strain>
    </source>
</reference>
<organism evidence="1">
    <name type="scientific">CrAss-like virus sp. ctXt06</name>
    <dbReference type="NCBI Taxonomy" id="2825837"/>
    <lineage>
        <taxon>Viruses</taxon>
        <taxon>Duplodnaviria</taxon>
        <taxon>Heunggongvirae</taxon>
        <taxon>Uroviricota</taxon>
        <taxon>Caudoviricetes</taxon>
        <taxon>Crassvirales</taxon>
    </lineage>
</organism>
<sequence length="92" mass="10636">MNTEEFNKLSNFAKLVELCAVPCYAPRYVYLVFPNGKKHRLYVDSCEYVAMSEHYDDNGNIVKEECVVIKDIAFPIPCYKNNKDLVIVAEHD</sequence>
<accession>A0A8S5V6M1</accession>
<name>A0A8S5V6M1_9CAUD</name>
<dbReference type="EMBL" id="BK016209">
    <property type="protein sequence ID" value="DAG02400.1"/>
    <property type="molecule type" value="Genomic_DNA"/>
</dbReference>
<proteinExistence type="predicted"/>
<protein>
    <submittedName>
        <fullName evidence="1">Uncharacterized protein</fullName>
    </submittedName>
</protein>
<evidence type="ECO:0000313" key="1">
    <source>
        <dbReference type="EMBL" id="DAG02400.1"/>
    </source>
</evidence>